<sequence length="103" mass="11387">LISNGDIEIVTLDSLVENIGVGTALISQARSLAEQAACQRIWLITTNDNLPALHFYQKKGFHLVAVHQNALDYSRTLKPEIPLIGLEGIPLRDEIELEIILNS</sequence>
<protein>
    <recommendedName>
        <fullName evidence="1">N-acetyltransferase domain-containing protein</fullName>
    </recommendedName>
</protein>
<organism evidence="2">
    <name type="scientific">marine sediment metagenome</name>
    <dbReference type="NCBI Taxonomy" id="412755"/>
    <lineage>
        <taxon>unclassified sequences</taxon>
        <taxon>metagenomes</taxon>
        <taxon>ecological metagenomes</taxon>
    </lineage>
</organism>
<dbReference type="AlphaFoldDB" id="X1F038"/>
<dbReference type="Pfam" id="PF00583">
    <property type="entry name" value="Acetyltransf_1"/>
    <property type="match status" value="1"/>
</dbReference>
<reference evidence="2" key="1">
    <citation type="journal article" date="2014" name="Front. Microbiol.">
        <title>High frequency of phylogenetically diverse reductive dehalogenase-homologous genes in deep subseafloor sedimentary metagenomes.</title>
        <authorList>
            <person name="Kawai M."/>
            <person name="Futagami T."/>
            <person name="Toyoda A."/>
            <person name="Takaki Y."/>
            <person name="Nishi S."/>
            <person name="Hori S."/>
            <person name="Arai W."/>
            <person name="Tsubouchi T."/>
            <person name="Morono Y."/>
            <person name="Uchiyama I."/>
            <person name="Ito T."/>
            <person name="Fujiyama A."/>
            <person name="Inagaki F."/>
            <person name="Takami H."/>
        </authorList>
    </citation>
    <scope>NUCLEOTIDE SEQUENCE</scope>
    <source>
        <strain evidence="2">Expedition CK06-06</strain>
    </source>
</reference>
<evidence type="ECO:0000313" key="2">
    <source>
        <dbReference type="EMBL" id="GAH38966.1"/>
    </source>
</evidence>
<dbReference type="Gene3D" id="3.40.630.30">
    <property type="match status" value="1"/>
</dbReference>
<dbReference type="SUPFAM" id="SSF55729">
    <property type="entry name" value="Acyl-CoA N-acyltransferases (Nat)"/>
    <property type="match status" value="1"/>
</dbReference>
<dbReference type="InterPro" id="IPR016181">
    <property type="entry name" value="Acyl_CoA_acyltransferase"/>
</dbReference>
<comment type="caution">
    <text evidence="2">The sequence shown here is derived from an EMBL/GenBank/DDBJ whole genome shotgun (WGS) entry which is preliminary data.</text>
</comment>
<dbReference type="EMBL" id="BARU01006935">
    <property type="protein sequence ID" value="GAH38966.1"/>
    <property type="molecule type" value="Genomic_DNA"/>
</dbReference>
<dbReference type="GO" id="GO:0016747">
    <property type="term" value="F:acyltransferase activity, transferring groups other than amino-acyl groups"/>
    <property type="evidence" value="ECO:0007669"/>
    <property type="project" value="InterPro"/>
</dbReference>
<feature type="non-terminal residue" evidence="2">
    <location>
        <position position="1"/>
    </location>
</feature>
<name>X1F038_9ZZZZ</name>
<feature type="domain" description="N-acetyltransferase" evidence="1">
    <location>
        <begin position="1"/>
        <end position="78"/>
    </location>
</feature>
<dbReference type="PROSITE" id="PS51186">
    <property type="entry name" value="GNAT"/>
    <property type="match status" value="1"/>
</dbReference>
<gene>
    <name evidence="2" type="ORF">S03H2_13670</name>
</gene>
<proteinExistence type="predicted"/>
<dbReference type="InterPro" id="IPR000182">
    <property type="entry name" value="GNAT_dom"/>
</dbReference>
<evidence type="ECO:0000259" key="1">
    <source>
        <dbReference type="PROSITE" id="PS51186"/>
    </source>
</evidence>
<accession>X1F038</accession>